<dbReference type="KEGG" id="rjg:CCGE525_35840"/>
<dbReference type="Proteomes" id="UP000282195">
    <property type="component" value="Plasmid pRCCGE525b"/>
</dbReference>
<dbReference type="InterPro" id="IPR018727">
    <property type="entry name" value="DUF2267"/>
</dbReference>
<dbReference type="InterPro" id="IPR038282">
    <property type="entry name" value="DUF2267_sf"/>
</dbReference>
<evidence type="ECO:0000313" key="2">
    <source>
        <dbReference type="Proteomes" id="UP000282195"/>
    </source>
</evidence>
<proteinExistence type="predicted"/>
<evidence type="ECO:0000313" key="1">
    <source>
        <dbReference type="EMBL" id="AYG64137.1"/>
    </source>
</evidence>
<dbReference type="EMBL" id="CP032696">
    <property type="protein sequence ID" value="AYG64137.1"/>
    <property type="molecule type" value="Genomic_DNA"/>
</dbReference>
<keyword evidence="2" id="KW-1185">Reference proteome</keyword>
<sequence length="139" mass="16153">MCLSHDLNYALQTTQNWISDLMWRLRWDDRERVYQALIATLHALRDCLDGDEPVYIGAQLPPLLRGFYYEGWHHGRRTIARNRKSFLDRVHDGVQRDPAVDPEEVARSVLAQLADRLPTAELEDAKAATPRVLYSLWPN</sequence>
<gene>
    <name evidence="1" type="ORF">CCGE525_35840</name>
</gene>
<protein>
    <submittedName>
        <fullName evidence="1">DUF2267 domain-containing protein</fullName>
    </submittedName>
</protein>
<reference evidence="1 2" key="1">
    <citation type="submission" date="2018-10" db="EMBL/GenBank/DDBJ databases">
        <title>Rhizobium etli, R. leguminosarum and a new Rhizobium genospecies from Phaseolus dumosus.</title>
        <authorList>
            <person name="Ramirez-Puebla S.T."/>
            <person name="Rogel-Hernandez M.A."/>
            <person name="Guerrero G."/>
            <person name="Ormeno-Orrillo E."/>
            <person name="Martinez-Romero J.C."/>
            <person name="Negrete-Yankelevich S."/>
            <person name="Martinez-Romero E."/>
        </authorList>
    </citation>
    <scope>NUCLEOTIDE SEQUENCE [LARGE SCALE GENOMIC DNA]</scope>
    <source>
        <strain evidence="1 2">CCGE525</strain>
        <plasmid evidence="2">prccge525b</plasmid>
    </source>
</reference>
<dbReference type="Pfam" id="PF10025">
    <property type="entry name" value="DUF2267"/>
    <property type="match status" value="1"/>
</dbReference>
<dbReference type="AlphaFoldDB" id="A0A387G2V8"/>
<dbReference type="OrthoDB" id="20942at2"/>
<keyword evidence="1" id="KW-0614">Plasmid</keyword>
<dbReference type="RefSeq" id="WP_120709034.1">
    <property type="nucleotide sequence ID" value="NZ_CP032696.1"/>
</dbReference>
<name>A0A387G2V8_9HYPH</name>
<accession>A0A387G2V8</accession>
<geneLocation type="plasmid" evidence="2">
    <name>prccge525b</name>
</geneLocation>
<dbReference type="Gene3D" id="1.10.490.110">
    <property type="entry name" value="Uncharacterized conserved protein DUF2267"/>
    <property type="match status" value="1"/>
</dbReference>
<organism evidence="1 2">
    <name type="scientific">Rhizobium jaguaris</name>
    <dbReference type="NCBI Taxonomy" id="1312183"/>
    <lineage>
        <taxon>Bacteria</taxon>
        <taxon>Pseudomonadati</taxon>
        <taxon>Pseudomonadota</taxon>
        <taxon>Alphaproteobacteria</taxon>
        <taxon>Hyphomicrobiales</taxon>
        <taxon>Rhizobiaceae</taxon>
        <taxon>Rhizobium/Agrobacterium group</taxon>
        <taxon>Rhizobium</taxon>
    </lineage>
</organism>